<reference evidence="1 2" key="1">
    <citation type="submission" date="2019-09" db="EMBL/GenBank/DDBJ databases">
        <authorList>
            <person name="Cremers G."/>
        </authorList>
    </citation>
    <scope>NUCLEOTIDE SEQUENCE [LARGE SCALE GENOMIC DNA]</scope>
    <source>
        <strain evidence="1">4A</strain>
    </source>
</reference>
<gene>
    <name evidence="1" type="ORF">MAMT_01679</name>
</gene>
<dbReference type="OrthoDB" id="182382at2"/>
<evidence type="ECO:0000313" key="2">
    <source>
        <dbReference type="Proteomes" id="UP000334923"/>
    </source>
</evidence>
<dbReference type="RefSeq" id="WP_142660496.1">
    <property type="nucleotide sequence ID" value="NZ_CABFVA020000087.1"/>
</dbReference>
<accession>A0A5E6MPF7</accession>
<organism evidence="1 2">
    <name type="scientific">Methylacidimicrobium tartarophylax</name>
    <dbReference type="NCBI Taxonomy" id="1041768"/>
    <lineage>
        <taxon>Bacteria</taxon>
        <taxon>Pseudomonadati</taxon>
        <taxon>Verrucomicrobiota</taxon>
        <taxon>Methylacidimicrobium</taxon>
    </lineage>
</organism>
<evidence type="ECO:0000313" key="1">
    <source>
        <dbReference type="EMBL" id="VVM07318.1"/>
    </source>
</evidence>
<protein>
    <submittedName>
        <fullName evidence="1">Uncharacterized protein</fullName>
    </submittedName>
</protein>
<sequence>MPIAEFPKEIFALLKAHRSPESYAAEPAVLPRSEGAAGSADDSDLLQRGEAAVEDAFRRDCAVLDAAGYDLEVVFDQPSLKRVKVRKGADSIGIEWALDSAIRYFPFQEDEELGWTLSMPDLAVNKALTTAYQGQPGDVVEMIFFHKTFLPLAAIVWAANGKDPRWTPDRLLDGMRRHSRLSVPELAPYFPDGNVDHPEIKMEFLAILYKAEELVHQLPPEDLGCFYLEPGSRRPAMPDLSRIGDYIRVQPAVGGVWPAISFDLLLRRQPAAVVRSFLSEYRSF</sequence>
<name>A0A5E6MPF7_9BACT</name>
<dbReference type="Proteomes" id="UP000334923">
    <property type="component" value="Unassembled WGS sequence"/>
</dbReference>
<dbReference type="AlphaFoldDB" id="A0A5E6MPF7"/>
<dbReference type="EMBL" id="CABFVA020000087">
    <property type="protein sequence ID" value="VVM07318.1"/>
    <property type="molecule type" value="Genomic_DNA"/>
</dbReference>
<proteinExistence type="predicted"/>
<keyword evidence="2" id="KW-1185">Reference proteome</keyword>